<organism evidence="1 2">
    <name type="scientific">Flavobacterium aquicola</name>
    <dbReference type="NCBI Taxonomy" id="1682742"/>
    <lineage>
        <taxon>Bacteria</taxon>
        <taxon>Pseudomonadati</taxon>
        <taxon>Bacteroidota</taxon>
        <taxon>Flavobacteriia</taxon>
        <taxon>Flavobacteriales</taxon>
        <taxon>Flavobacteriaceae</taxon>
        <taxon>Flavobacterium</taxon>
    </lineage>
</organism>
<sequence length="65" mass="7810">MITEIQFDNEQTESVRSFFNNADFDFLIFPKLNLNRNGYLLTIEGTEENIEKLIDIMKERIINFY</sequence>
<comment type="caution">
    <text evidence="1">The sequence shown here is derived from an EMBL/GenBank/DDBJ whole genome shotgun (WGS) entry which is preliminary data.</text>
</comment>
<name>A0A3E0DVC1_9FLAO</name>
<reference evidence="1 2" key="1">
    <citation type="submission" date="2018-08" db="EMBL/GenBank/DDBJ databases">
        <title>Genomic Encyclopedia of Archaeal and Bacterial Type Strains, Phase II (KMG-II): from individual species to whole genera.</title>
        <authorList>
            <person name="Goeker M."/>
        </authorList>
    </citation>
    <scope>NUCLEOTIDE SEQUENCE [LARGE SCALE GENOMIC DNA]</scope>
    <source>
        <strain evidence="1 2">DSM 100880</strain>
    </source>
</reference>
<keyword evidence="2" id="KW-1185">Reference proteome</keyword>
<gene>
    <name evidence="1" type="ORF">C8P67_1336</name>
</gene>
<protein>
    <submittedName>
        <fullName evidence="1">Uncharacterized protein</fullName>
    </submittedName>
</protein>
<evidence type="ECO:0000313" key="1">
    <source>
        <dbReference type="EMBL" id="REG88562.1"/>
    </source>
</evidence>
<dbReference type="EMBL" id="QUNI01000033">
    <property type="protein sequence ID" value="REG88562.1"/>
    <property type="molecule type" value="Genomic_DNA"/>
</dbReference>
<accession>A0A3E0DVC1</accession>
<evidence type="ECO:0000313" key="2">
    <source>
        <dbReference type="Proteomes" id="UP000257136"/>
    </source>
</evidence>
<dbReference type="Proteomes" id="UP000257136">
    <property type="component" value="Unassembled WGS sequence"/>
</dbReference>
<proteinExistence type="predicted"/>
<dbReference type="AlphaFoldDB" id="A0A3E0DVC1"/>
<dbReference type="RefSeq" id="WP_115815292.1">
    <property type="nucleotide sequence ID" value="NZ_QUNI01000033.1"/>
</dbReference>